<dbReference type="Pfam" id="PF00067">
    <property type="entry name" value="p450"/>
    <property type="match status" value="1"/>
</dbReference>
<gene>
    <name evidence="2" type="ORF">D8674_006540</name>
</gene>
<dbReference type="InterPro" id="IPR001128">
    <property type="entry name" value="Cyt_P450"/>
</dbReference>
<keyword evidence="1" id="KW-0503">Monooxygenase</keyword>
<dbReference type="EMBL" id="SMOL01000559">
    <property type="protein sequence ID" value="KAB2606823.1"/>
    <property type="molecule type" value="Genomic_DNA"/>
</dbReference>
<keyword evidence="1" id="KW-0349">Heme</keyword>
<dbReference type="GO" id="GO:0016705">
    <property type="term" value="F:oxidoreductase activity, acting on paired donors, with incorporation or reduction of molecular oxygen"/>
    <property type="evidence" value="ECO:0007669"/>
    <property type="project" value="InterPro"/>
</dbReference>
<dbReference type="AlphaFoldDB" id="A0A5N5FUU3"/>
<dbReference type="PROSITE" id="PS00086">
    <property type="entry name" value="CYTOCHROME_P450"/>
    <property type="match status" value="1"/>
</dbReference>
<dbReference type="SUPFAM" id="SSF48264">
    <property type="entry name" value="Cytochrome P450"/>
    <property type="match status" value="1"/>
</dbReference>
<keyword evidence="1" id="KW-0408">Iron</keyword>
<dbReference type="Proteomes" id="UP000327157">
    <property type="component" value="Chromosome 11"/>
</dbReference>
<dbReference type="InterPro" id="IPR036396">
    <property type="entry name" value="Cyt_P450_sf"/>
</dbReference>
<keyword evidence="1" id="KW-0560">Oxidoreductase</keyword>
<sequence>MLFVNVWAVGRDPKIFWDCPLDFWPESERFPQEGTDNQVNSVDVRGQHFQLLPFGSGRRVCPGVNLTVKMLPGVLAAMIQRVDWKVVGSSALRRKTLSTRTIHHFRYLLCWSP</sequence>
<comment type="caution">
    <text evidence="2">The sequence shown here is derived from an EMBL/GenBank/DDBJ whole genome shotgun (WGS) entry which is preliminary data.</text>
</comment>
<dbReference type="GO" id="GO:0005506">
    <property type="term" value="F:iron ion binding"/>
    <property type="evidence" value="ECO:0007669"/>
    <property type="project" value="InterPro"/>
</dbReference>
<accession>A0A5N5FUU3</accession>
<keyword evidence="3" id="KW-1185">Reference proteome</keyword>
<dbReference type="GO" id="GO:0004497">
    <property type="term" value="F:monooxygenase activity"/>
    <property type="evidence" value="ECO:0007669"/>
    <property type="project" value="UniProtKB-KW"/>
</dbReference>
<proteinExistence type="inferred from homology"/>
<dbReference type="InterPro" id="IPR017972">
    <property type="entry name" value="Cyt_P450_CS"/>
</dbReference>
<name>A0A5N5FUU3_9ROSA</name>
<evidence type="ECO:0000313" key="2">
    <source>
        <dbReference type="EMBL" id="KAB2606823.1"/>
    </source>
</evidence>
<keyword evidence="1" id="KW-0479">Metal-binding</keyword>
<dbReference type="Gene3D" id="1.10.630.10">
    <property type="entry name" value="Cytochrome P450"/>
    <property type="match status" value="1"/>
</dbReference>
<dbReference type="PANTHER" id="PTHR24281">
    <property type="entry name" value="STEROID 21-HYDROXYLASE-RELATED"/>
    <property type="match status" value="1"/>
</dbReference>
<protein>
    <submittedName>
        <fullName evidence="2">Licodione synthase-like</fullName>
    </submittedName>
</protein>
<evidence type="ECO:0000313" key="3">
    <source>
        <dbReference type="Proteomes" id="UP000327157"/>
    </source>
</evidence>
<evidence type="ECO:0000256" key="1">
    <source>
        <dbReference type="RuleBase" id="RU000461"/>
    </source>
</evidence>
<comment type="similarity">
    <text evidence="1">Belongs to the cytochrome P450 family.</text>
</comment>
<organism evidence="2 3">
    <name type="scientific">Pyrus ussuriensis x Pyrus communis</name>
    <dbReference type="NCBI Taxonomy" id="2448454"/>
    <lineage>
        <taxon>Eukaryota</taxon>
        <taxon>Viridiplantae</taxon>
        <taxon>Streptophyta</taxon>
        <taxon>Embryophyta</taxon>
        <taxon>Tracheophyta</taxon>
        <taxon>Spermatophyta</taxon>
        <taxon>Magnoliopsida</taxon>
        <taxon>eudicotyledons</taxon>
        <taxon>Gunneridae</taxon>
        <taxon>Pentapetalae</taxon>
        <taxon>rosids</taxon>
        <taxon>fabids</taxon>
        <taxon>Rosales</taxon>
        <taxon>Rosaceae</taxon>
        <taxon>Amygdaloideae</taxon>
        <taxon>Maleae</taxon>
        <taxon>Pyrus</taxon>
    </lineage>
</organism>
<dbReference type="GO" id="GO:0020037">
    <property type="term" value="F:heme binding"/>
    <property type="evidence" value="ECO:0007669"/>
    <property type="project" value="InterPro"/>
</dbReference>
<reference evidence="2 3" key="3">
    <citation type="submission" date="2019-11" db="EMBL/GenBank/DDBJ databases">
        <title>A de novo genome assembly of a pear dwarfing rootstock.</title>
        <authorList>
            <person name="Wang F."/>
            <person name="Wang J."/>
            <person name="Li S."/>
            <person name="Zhang Y."/>
            <person name="Fang M."/>
            <person name="Ma L."/>
            <person name="Zhao Y."/>
            <person name="Jiang S."/>
        </authorList>
    </citation>
    <scope>NUCLEOTIDE SEQUENCE [LARGE SCALE GENOMIC DNA]</scope>
    <source>
        <strain evidence="2">S2</strain>
        <tissue evidence="2">Leaf</tissue>
    </source>
</reference>
<dbReference type="OrthoDB" id="1103324at2759"/>
<reference evidence="2 3" key="1">
    <citation type="submission" date="2019-09" db="EMBL/GenBank/DDBJ databases">
        <authorList>
            <person name="Ou C."/>
        </authorList>
    </citation>
    <scope>NUCLEOTIDE SEQUENCE [LARGE SCALE GENOMIC DNA]</scope>
    <source>
        <strain evidence="2">S2</strain>
        <tissue evidence="2">Leaf</tissue>
    </source>
</reference>
<reference evidence="3" key="2">
    <citation type="submission" date="2019-10" db="EMBL/GenBank/DDBJ databases">
        <title>A de novo genome assembly of a pear dwarfing rootstock.</title>
        <authorList>
            <person name="Wang F."/>
            <person name="Wang J."/>
            <person name="Li S."/>
            <person name="Zhang Y."/>
            <person name="Fang M."/>
            <person name="Ma L."/>
            <person name="Zhao Y."/>
            <person name="Jiang S."/>
        </authorList>
    </citation>
    <scope>NUCLEOTIDE SEQUENCE [LARGE SCALE GENOMIC DNA]</scope>
</reference>